<feature type="transmembrane region" description="Helical" evidence="7">
    <location>
        <begin position="479"/>
        <end position="498"/>
    </location>
</feature>
<keyword evidence="11" id="KW-1185">Reference proteome</keyword>
<feature type="transmembrane region" description="Helical" evidence="7">
    <location>
        <begin position="837"/>
        <end position="864"/>
    </location>
</feature>
<evidence type="ECO:0000313" key="11">
    <source>
        <dbReference type="Proteomes" id="UP001501475"/>
    </source>
</evidence>
<dbReference type="PANTHER" id="PTHR30572">
    <property type="entry name" value="MEMBRANE COMPONENT OF TRANSPORTER-RELATED"/>
    <property type="match status" value="1"/>
</dbReference>
<organism evidence="10 11">
    <name type="scientific">Nostocoides vanveenii</name>
    <dbReference type="NCBI Taxonomy" id="330835"/>
    <lineage>
        <taxon>Bacteria</taxon>
        <taxon>Bacillati</taxon>
        <taxon>Actinomycetota</taxon>
        <taxon>Actinomycetes</taxon>
        <taxon>Micrococcales</taxon>
        <taxon>Intrasporangiaceae</taxon>
        <taxon>Nostocoides</taxon>
    </lineage>
</organism>
<evidence type="ECO:0000256" key="6">
    <source>
        <dbReference type="ARBA" id="ARBA00038076"/>
    </source>
</evidence>
<feature type="transmembrane region" description="Helical" evidence="7">
    <location>
        <begin position="510"/>
        <end position="531"/>
    </location>
</feature>
<dbReference type="EMBL" id="BAAAPN010000003">
    <property type="protein sequence ID" value="GAA1744329.1"/>
    <property type="molecule type" value="Genomic_DNA"/>
</dbReference>
<feature type="chain" id="PRO_5046300998" evidence="8">
    <location>
        <begin position="38"/>
        <end position="929"/>
    </location>
</feature>
<sequence>MSRPLGLTTLWRRHLRRRGPALLLALLCALTTAFVVAAPRLQDTAYDKGVGEAIERFPRGMRELVLTYRNPGSLQFGGDISSMPLREPVPPTGHARVIDQTLGPASRFLRPTSISVTTDQKSLRGPGRSPTGDNRQALVRIQDGFDAHVRYDAGGPPPTATETKVLIEDDVATDYIDLKWRTPIIPVAMPASFARAWGVGVGDRFTLTDIQSRRLGTPEIIVELAGTYTAIDPRDPLWDNDRSMIDGAVYPSPEGGSIQQVTFMTSNANYGPLGSALGPMPADFVMPDQSRTAVGVIHEWRYGIEPGAMTRESLQEVLDGITALRSDVDLFGNERPTLNTGLPAIADFYHHAVTVTAALSLFPVVGLLALSGLVVGLAAYVLIARRTDALRLLRTRGAGTLQLAGLSAGEAIWWPLFAVPLAAAAVLRTVSGVSPRWSIALAVTPLLVVALVAVATGVRAARSAGRPMPVGATGAARRVVLELFILAGAYFSVSTVRSRGDAVRAGQSDWYAALAPVLLALAVAVVVLRIYPWPVRLAAAFARRGRSLLGFVGLTGAARERGAALVPLVALVVATAIAGFLTTVTHSIGEARGLAGYREVGSDVRIDAVRVDPEELTVLAARPGVSAAVPAYREVGAQVTGVAGSGVRTATLIATDLTAYAKSVAGTPDSFTVPALPAADGGVLPAIVSAPLQADRITVKIAGELRNIKVVAVDPGLNRDSATSTAPVVALDFASLKAIQGGVQANTVFLRADRAAADALTATPPTKLSQKVVDRYALEAATRTGALPTLVRLIALLATIGALGLAALSIFVLLTLTRARREFIAVRLRTMGLPSRGSWRLGAVEVLPLVVAGVAPGLAIGLFLPRLMSDVLDLGPYTGGAARPPLLPSYAAAAAIVLATLVLAALAVAVDARRARRTRLAEHLRAGGS</sequence>
<proteinExistence type="inferred from homology"/>
<comment type="caution">
    <text evidence="10">The sequence shown here is derived from an EMBL/GenBank/DDBJ whole genome shotgun (WGS) entry which is preliminary data.</text>
</comment>
<feature type="transmembrane region" description="Helical" evidence="7">
    <location>
        <begin position="890"/>
        <end position="910"/>
    </location>
</feature>
<name>A0ABN2K118_9MICO</name>
<keyword evidence="5 7" id="KW-0472">Membrane</keyword>
<evidence type="ECO:0000313" key="10">
    <source>
        <dbReference type="EMBL" id="GAA1744329.1"/>
    </source>
</evidence>
<evidence type="ECO:0000256" key="4">
    <source>
        <dbReference type="ARBA" id="ARBA00022989"/>
    </source>
</evidence>
<feature type="transmembrane region" description="Helical" evidence="7">
    <location>
        <begin position="563"/>
        <end position="582"/>
    </location>
</feature>
<dbReference type="InterPro" id="IPR003838">
    <property type="entry name" value="ABC3_permease_C"/>
</dbReference>
<evidence type="ECO:0000256" key="3">
    <source>
        <dbReference type="ARBA" id="ARBA00022692"/>
    </source>
</evidence>
<feature type="domain" description="ABC3 transporter permease C-terminal" evidence="9">
    <location>
        <begin position="799"/>
        <end position="918"/>
    </location>
</feature>
<feature type="transmembrane region" description="Helical" evidence="7">
    <location>
        <begin position="403"/>
        <end position="427"/>
    </location>
</feature>
<evidence type="ECO:0000256" key="8">
    <source>
        <dbReference type="SAM" id="SignalP"/>
    </source>
</evidence>
<protein>
    <submittedName>
        <fullName evidence="10">FtsX-like permease family protein</fullName>
    </submittedName>
</protein>
<reference evidence="10 11" key="1">
    <citation type="journal article" date="2019" name="Int. J. Syst. Evol. Microbiol.">
        <title>The Global Catalogue of Microorganisms (GCM) 10K type strain sequencing project: providing services to taxonomists for standard genome sequencing and annotation.</title>
        <authorList>
            <consortium name="The Broad Institute Genomics Platform"/>
            <consortium name="The Broad Institute Genome Sequencing Center for Infectious Disease"/>
            <person name="Wu L."/>
            <person name="Ma J."/>
        </authorList>
    </citation>
    <scope>NUCLEOTIDE SEQUENCE [LARGE SCALE GENOMIC DNA]</scope>
    <source>
        <strain evidence="10 11">JCM 15591</strain>
    </source>
</reference>
<evidence type="ECO:0000256" key="7">
    <source>
        <dbReference type="SAM" id="Phobius"/>
    </source>
</evidence>
<keyword evidence="3 7" id="KW-0812">Transmembrane</keyword>
<dbReference type="Proteomes" id="UP001501475">
    <property type="component" value="Unassembled WGS sequence"/>
</dbReference>
<feature type="transmembrane region" description="Helical" evidence="7">
    <location>
        <begin position="439"/>
        <end position="458"/>
    </location>
</feature>
<comment type="subcellular location">
    <subcellularLocation>
        <location evidence="1">Cell membrane</location>
        <topology evidence="1">Multi-pass membrane protein</topology>
    </subcellularLocation>
</comment>
<dbReference type="RefSeq" id="WP_344060616.1">
    <property type="nucleotide sequence ID" value="NZ_BAAAPN010000003.1"/>
</dbReference>
<dbReference type="Pfam" id="PF02687">
    <property type="entry name" value="FtsX"/>
    <property type="match status" value="1"/>
</dbReference>
<evidence type="ECO:0000256" key="2">
    <source>
        <dbReference type="ARBA" id="ARBA00022475"/>
    </source>
</evidence>
<comment type="similarity">
    <text evidence="6">Belongs to the ABC-4 integral membrane protein family.</text>
</comment>
<feature type="transmembrane region" description="Helical" evidence="7">
    <location>
        <begin position="361"/>
        <end position="383"/>
    </location>
</feature>
<keyword evidence="2" id="KW-1003">Cell membrane</keyword>
<keyword evidence="8" id="KW-0732">Signal</keyword>
<keyword evidence="4 7" id="KW-1133">Transmembrane helix</keyword>
<gene>
    <name evidence="10" type="ORF">GCM10009810_01200</name>
</gene>
<feature type="transmembrane region" description="Helical" evidence="7">
    <location>
        <begin position="793"/>
        <end position="816"/>
    </location>
</feature>
<dbReference type="PANTHER" id="PTHR30572:SF4">
    <property type="entry name" value="ABC TRANSPORTER PERMEASE YTRF"/>
    <property type="match status" value="1"/>
</dbReference>
<dbReference type="InterPro" id="IPR050250">
    <property type="entry name" value="Macrolide_Exporter_MacB"/>
</dbReference>
<accession>A0ABN2K118</accession>
<feature type="signal peptide" evidence="8">
    <location>
        <begin position="1"/>
        <end position="37"/>
    </location>
</feature>
<evidence type="ECO:0000256" key="1">
    <source>
        <dbReference type="ARBA" id="ARBA00004651"/>
    </source>
</evidence>
<evidence type="ECO:0000256" key="5">
    <source>
        <dbReference type="ARBA" id="ARBA00023136"/>
    </source>
</evidence>
<evidence type="ECO:0000259" key="9">
    <source>
        <dbReference type="Pfam" id="PF02687"/>
    </source>
</evidence>